<dbReference type="GO" id="GO:0002934">
    <property type="term" value="P:desmosome organization"/>
    <property type="evidence" value="ECO:0007669"/>
    <property type="project" value="UniProtKB-ARBA"/>
</dbReference>
<keyword evidence="5" id="KW-0965">Cell junction</keyword>
<feature type="compositionally biased region" description="Low complexity" evidence="9">
    <location>
        <begin position="2535"/>
        <end position="2595"/>
    </location>
</feature>
<feature type="region of interest" description="Disordered" evidence="9">
    <location>
        <begin position="2296"/>
        <end position="2331"/>
    </location>
</feature>
<dbReference type="InterPro" id="IPR035915">
    <property type="entry name" value="Plakin_repeat_sf"/>
</dbReference>
<dbReference type="GO" id="GO:0005882">
    <property type="term" value="C:intermediate filament"/>
    <property type="evidence" value="ECO:0007669"/>
    <property type="project" value="TreeGrafter"/>
</dbReference>
<evidence type="ECO:0000256" key="7">
    <source>
        <dbReference type="ARBA" id="ARBA00056058"/>
    </source>
</evidence>
<dbReference type="GO" id="GO:0005925">
    <property type="term" value="C:focal adhesion"/>
    <property type="evidence" value="ECO:0007669"/>
    <property type="project" value="TreeGrafter"/>
</dbReference>
<dbReference type="GO" id="GO:0005200">
    <property type="term" value="F:structural constituent of cytoskeleton"/>
    <property type="evidence" value="ECO:0007669"/>
    <property type="project" value="TreeGrafter"/>
</dbReference>
<evidence type="ECO:0000256" key="4">
    <source>
        <dbReference type="ARBA" id="ARBA00022737"/>
    </source>
</evidence>
<dbReference type="Gene3D" id="1.20.58.1060">
    <property type="match status" value="1"/>
</dbReference>
<dbReference type="GO" id="GO:0060047">
    <property type="term" value="P:heart contraction"/>
    <property type="evidence" value="ECO:0007669"/>
    <property type="project" value="UniProtKB-ARBA"/>
</dbReference>
<feature type="region of interest" description="Disordered" evidence="9">
    <location>
        <begin position="2526"/>
        <end position="2595"/>
    </location>
</feature>
<reference evidence="11" key="1">
    <citation type="submission" date="2016-05" db="EMBL/GenBank/DDBJ databases">
        <authorList>
            <person name="Lavstsen T."/>
            <person name="Jespersen J.S."/>
        </authorList>
    </citation>
    <scope>NUCLEOTIDE SEQUENCE</scope>
    <source>
        <tissue evidence="11">Brain</tissue>
    </source>
</reference>
<dbReference type="Gene3D" id="3.30.160.780">
    <property type="match status" value="1"/>
</dbReference>
<dbReference type="Gene3D" id="3.90.1290.10">
    <property type="entry name" value="Plakin repeat"/>
    <property type="match status" value="6"/>
</dbReference>
<keyword evidence="6 8" id="KW-0175">Coiled coil</keyword>
<evidence type="ECO:0000313" key="11">
    <source>
        <dbReference type="EMBL" id="SBR39521.1"/>
    </source>
</evidence>
<dbReference type="InterPro" id="IPR001101">
    <property type="entry name" value="Plectin_repeat"/>
</dbReference>
<dbReference type="GO" id="GO:0045296">
    <property type="term" value="F:cadherin binding"/>
    <property type="evidence" value="ECO:0007669"/>
    <property type="project" value="TreeGrafter"/>
</dbReference>
<comment type="similarity">
    <text evidence="2">Belongs to the plakin or cytolinker family.</text>
</comment>
<dbReference type="Pfam" id="PF00681">
    <property type="entry name" value="Plectin"/>
    <property type="match status" value="16"/>
</dbReference>
<evidence type="ECO:0000256" key="3">
    <source>
        <dbReference type="ARBA" id="ARBA00022553"/>
    </source>
</evidence>
<dbReference type="PANTHER" id="PTHR23169:SF32">
    <property type="entry name" value="PLECTIN ISOFORM X1"/>
    <property type="match status" value="1"/>
</dbReference>
<feature type="compositionally biased region" description="Polar residues" evidence="9">
    <location>
        <begin position="527"/>
        <end position="542"/>
    </location>
</feature>
<accession>A0A1A8L569</accession>
<gene>
    <name evidence="11" type="primary">PLECA</name>
</gene>
<comment type="subcellular location">
    <subcellularLocation>
        <location evidence="1">Cell junction</location>
        <location evidence="1">Desmosome</location>
    </subcellularLocation>
</comment>
<feature type="compositionally biased region" description="Basic and acidic residues" evidence="9">
    <location>
        <begin position="511"/>
        <end position="526"/>
    </location>
</feature>
<protein>
    <submittedName>
        <fullName evidence="11">Plectin a</fullName>
    </submittedName>
</protein>
<dbReference type="GO" id="GO:0061436">
    <property type="term" value="P:establishment of skin barrier"/>
    <property type="evidence" value="ECO:0007669"/>
    <property type="project" value="UniProtKB-ARBA"/>
</dbReference>
<evidence type="ECO:0000256" key="2">
    <source>
        <dbReference type="ARBA" id="ARBA00009109"/>
    </source>
</evidence>
<comment type="function">
    <text evidence="7">Involved in the organization of desmosome cell-cell junctions. Of particular importance in cell adhesion in the skin and during cardiac development. May also play a role in the regulation of Wnt, TGF-beta and Hippo signaling pathways.</text>
</comment>
<dbReference type="EMBL" id="HAEF01002139">
    <property type="protein sequence ID" value="SBR39521.1"/>
    <property type="molecule type" value="Transcribed_RNA"/>
</dbReference>
<dbReference type="FunFam" id="3.30.160.780:FF:000001">
    <property type="entry name" value="Plectin a"/>
    <property type="match status" value="1"/>
</dbReference>
<dbReference type="Pfam" id="PF21097">
    <property type="entry name" value="SR_plectin_7"/>
    <property type="match status" value="1"/>
</dbReference>
<dbReference type="Gene3D" id="1.20.58.60">
    <property type="match status" value="2"/>
</dbReference>
<keyword evidence="3" id="KW-0597">Phosphoprotein</keyword>
<dbReference type="GO" id="GO:0045104">
    <property type="term" value="P:intermediate filament cytoskeleton organization"/>
    <property type="evidence" value="ECO:0007669"/>
    <property type="project" value="InterPro"/>
</dbReference>
<evidence type="ECO:0000256" key="5">
    <source>
        <dbReference type="ARBA" id="ARBA00022949"/>
    </source>
</evidence>
<dbReference type="FunFam" id="3.90.1290.10:FF:000001">
    <property type="entry name" value="Plectin a"/>
    <property type="match status" value="5"/>
</dbReference>
<dbReference type="GO" id="GO:0008307">
    <property type="term" value="F:structural constituent of muscle"/>
    <property type="evidence" value="ECO:0007669"/>
    <property type="project" value="TreeGrafter"/>
</dbReference>
<dbReference type="Pfam" id="PF18373">
    <property type="entry name" value="Spectrin_2"/>
    <property type="match status" value="1"/>
</dbReference>
<sequence length="2595" mass="292083">MRDIHIINSWNVTMFKTLRVEEYRLALRNLEQHYQNFLRDSQDSQMFGAEDRMQVESSYNRANQHYQMMASSAEQGDQDESVCKTFLTKIKDLRLRLEGCENRTVTRLHQPVDKEPLKLDLLGRRMKTYRENYEHLIRWLGEVRQRQEKIQSVPIGDGKALREQLEQEKKLLEEIEKNKDEVEICQKNAKACIDSVKDYELLILTYKALQDPTASPLKKPRVEVTSDNIIQEYVTLKTRYSELMTLSCQYIKFISDAQRRLEDDQVLFQFLIQTLKQKSQVEKELSAIKLQLEETDKQKKVLDGELQRVKGEVNHAAKQKALVEEELTKKLKKLAEEAARLTLAAEDAARQRQTAESELARQRELAEKTMKEKMQAIQDASKLKAEAEELQKLKDQAQEKAEKLQEDKLLIQQRLKKETEDFQKSLEAERRRQLEVSAEAEKLKLRVKDLSGAQTKAEEEAQKFKKQADEAKARLQETEKQVAESVVQKLETQRLQSTKEADDLRRAIADTEKERERLKREADELQKQTNKMESAQLEQMEQQKALLQQSFSTEKELLLKKEKAVEDEKKKLEKQLEEEVKKAKALKDEQERQHARMEEERKKLQAVMEEALRKQKEAEAEVKSKQKEVDGLEKKKLEQEKLLEEENKKLREKLQTLEGASKEGASKTKETVAVTMVGTTKKAFNGSVEVDGVKKDGGSLWLFDGIREKVPAERLHDIGVLTRKDMDKLKKGKVSVQDLEKTDKVRSCLKGQGSVGGILTPSKEKMSIYRAMTENQITPNSAAVLLGAQAASGFLVDPVKNQLLSVDEAVKEDLIGPELHDRILSAERAATGFKDPYTGAKISLFEAMKKGLIDKDQATKFLDVQLATGGIVDPINSHRVPLQTAYKQGQFDADTNKQLTDPSEDLKLFMDPSTQEQLTYKQLLERCSRDPETGLLILPVTAKAAQGEGTFTDMETKEVLSRSNVDVPFGKFKGKTVTIWEVINSEYFTEEQRRELIRQYKTGKITVEKIIKIVITVVEDKEKNSGSVFGGLRTPVSASELLESKVINKDLFNKLSNGKISVTEVSEMDPVKKALQGTPSIAGLLHEPSKEKMPFYQAMKRELISPETAATFLEAQAATGFLIDPVKNERMPVDEAVKAGLVGPELHERLQSAERAVSGYKDPYTGKTVSVYEAMNKGLVQKDQGMRLLEAQLSTGGIIDPIKSYRIPHEVACKRGYFDDNMSKTLNQNTDETKVFYDPNSQEEATYAQLIKQCVTDEDTQLLILPVSQKAPKPKEAGQITEAKTKEALNQTTMELESGPFRGRKVTIWEIMNSEYITEEQRVQLVRQYRMGLVTIEKLVKIVITMVDEKEDKTKEEACFEGLRAPVTASSLLDSNILDKTTFDQLQQGKKTPKEVAGTDKVKKYLQGTDRIDGVTLQDSDEKLSLYQAMRKHVLQHNTGLALLEAQAGTGSIPDPVKNLKYSVDDAVKAGVVGPELHEKLLSAEKAVTGYKDPYTGNKISLFQAMKKELVLREHAIPLLEAQLSTGGIIDPVSSHRVPNDVAIQRGFISKDMFKSFSEPTGDVKGFIDPNTNKSATYRQLLETCKRDPTSGLCYLPLSKVEAPAPAEKVYEFTEEQAQKDLGNTHIEIPHKSFAGKSMTIWEVMNSSMLPEEERRRLMEQYRLGQITKERMLIIIIEIIEQRETLKSEQTLSCDVIRRRTTIEELYSARIIDLKTYNLLKQEKMSIREVMDVPSVKQYLFGTGCIAGIMSDSPPRISIYQAMKNGQIKPEVALQLLEAQAATGFMIDPVKDELLTVDEAVRKGLVGPELHDKLLSAERAVTGYKDPYSGKVISLFQAMKKGLIPEDYALRLLEAQNATGGLMDPEYYFHLPTDAAMQRGYINKETLDRITEPTLDVRGYVDPTTDEKQSYAQLLKRCRVDKESGLKLLSLADRRLLFKGLRKQITVEELLRSQIIDQKTYNELIEGVVTVEEISRNLKKYLEGTSSIAGVYVESSKDCLSIYQAMKKNMIRPGTAFELLEAQAATGYVIDPIKNLKLNVIEAVKMGVVGPEFKDKLLSAERAVTGYKDPYSGKIISLFQAMKKGLILKDHGIRLLEAQIATGGIIDPEESHRLPVETAYERGLFDEEMNEILTDPSDDTKGFFDPNTEENLTYLQLMERCLTDPETGLRLLLLKEKKRERKTSSKSSVRKRRVVIVDPESGKEMSVYEAYQKGLIDHQTYLELAEQECEWEEITITSSDGVVKSMIIDRRSGRQYDIDDAISRGLIDKSALDQYRAGTLSITEFADMLSGNMSGSRSRSSSFGSTSSYTMSPVPTIKTPATTWNDPTEETGPVAGILDTETLEKVSVTEAIHRNLVDNITGQRLLEAQACTGGVIDPNTGEKFSVADALNKGLVDKIMVDRISLAQKAYNGFEDPRTKTKMSAAQALKKGWLYYEAGQRFLEVQYLTGGLIEPDATGRVSIDEALKKGTLDARTAQKLRDVSAYSKYLTCPKTKLKISYKDAMERSMTEEGTGLRLLEASSQSSKGLYSPYSISGSGSATGSRSGSRTGSRSGSRRGSFDATGSSLTTTFSSSSYSSTSFGSPGFSSPSYSRRF</sequence>
<dbReference type="InterPro" id="IPR043197">
    <property type="entry name" value="Plakin"/>
</dbReference>
<dbReference type="GO" id="GO:0030506">
    <property type="term" value="F:ankyrin binding"/>
    <property type="evidence" value="ECO:0007669"/>
    <property type="project" value="TreeGrafter"/>
</dbReference>
<feature type="coiled-coil region" evidence="8">
    <location>
        <begin position="158"/>
        <end position="188"/>
    </location>
</feature>
<feature type="compositionally biased region" description="Low complexity" evidence="9">
    <location>
        <begin position="2296"/>
        <end position="2312"/>
    </location>
</feature>
<dbReference type="InterPro" id="IPR041573">
    <property type="entry name" value="Desmoplakin_Spectrin-like"/>
</dbReference>
<feature type="region of interest" description="Disordered" evidence="9">
    <location>
        <begin position="511"/>
        <end position="542"/>
    </location>
</feature>
<dbReference type="GO" id="GO:0030056">
    <property type="term" value="C:hemidesmosome"/>
    <property type="evidence" value="ECO:0007669"/>
    <property type="project" value="TreeGrafter"/>
</dbReference>
<dbReference type="FunFam" id="1.20.58.60:FF:000010">
    <property type="entry name" value="plectin isoform X2"/>
    <property type="match status" value="1"/>
</dbReference>
<dbReference type="GO" id="GO:0031101">
    <property type="term" value="P:fin regeneration"/>
    <property type="evidence" value="ECO:0007669"/>
    <property type="project" value="UniProtKB-ARBA"/>
</dbReference>
<dbReference type="FunFam" id="3.90.1290.10:FF:000002">
    <property type="entry name" value="Plectin a"/>
    <property type="match status" value="1"/>
</dbReference>
<evidence type="ECO:0000256" key="8">
    <source>
        <dbReference type="SAM" id="Coils"/>
    </source>
</evidence>
<evidence type="ECO:0000256" key="1">
    <source>
        <dbReference type="ARBA" id="ARBA00004568"/>
    </source>
</evidence>
<feature type="region of interest" description="Disordered" evidence="9">
    <location>
        <begin position="582"/>
        <end position="601"/>
    </location>
</feature>
<keyword evidence="4" id="KW-0677">Repeat</keyword>
<evidence type="ECO:0000256" key="6">
    <source>
        <dbReference type="ARBA" id="ARBA00023054"/>
    </source>
</evidence>
<reference evidence="11" key="2">
    <citation type="submission" date="2016-06" db="EMBL/GenBank/DDBJ databases">
        <title>The genome of a short-lived fish provides insights into sex chromosome evolution and the genetic control of aging.</title>
        <authorList>
            <person name="Reichwald K."/>
            <person name="Felder M."/>
            <person name="Petzold A."/>
            <person name="Koch P."/>
            <person name="Groth M."/>
            <person name="Platzer M."/>
        </authorList>
    </citation>
    <scope>NUCLEOTIDE SEQUENCE</scope>
    <source>
        <tissue evidence="11">Brain</tissue>
    </source>
</reference>
<proteinExistence type="inferred from homology"/>
<dbReference type="SMART" id="SM00250">
    <property type="entry name" value="PLEC"/>
    <property type="match status" value="33"/>
</dbReference>
<dbReference type="GO" id="GO:0048471">
    <property type="term" value="C:perinuclear region of cytoplasm"/>
    <property type="evidence" value="ECO:0007669"/>
    <property type="project" value="TreeGrafter"/>
</dbReference>
<evidence type="ECO:0000259" key="10">
    <source>
        <dbReference type="Pfam" id="PF18373"/>
    </source>
</evidence>
<evidence type="ECO:0000256" key="9">
    <source>
        <dbReference type="SAM" id="MobiDB-lite"/>
    </source>
</evidence>
<dbReference type="GO" id="GO:0031581">
    <property type="term" value="P:hemidesmosome assembly"/>
    <property type="evidence" value="ECO:0007669"/>
    <property type="project" value="TreeGrafter"/>
</dbReference>
<dbReference type="SUPFAM" id="SSF46966">
    <property type="entry name" value="Spectrin repeat"/>
    <property type="match status" value="1"/>
</dbReference>
<dbReference type="PANTHER" id="PTHR23169">
    <property type="entry name" value="ENVOPLAKIN"/>
    <property type="match status" value="1"/>
</dbReference>
<name>A0A1A8L569_9TELE</name>
<feature type="domain" description="Desmoplakin spectrin-like" evidence="10">
    <location>
        <begin position="1"/>
        <end position="70"/>
    </location>
</feature>
<dbReference type="SUPFAM" id="SSF75399">
    <property type="entry name" value="Plakin repeat"/>
    <property type="match status" value="7"/>
</dbReference>
<dbReference type="GO" id="GO:0042383">
    <property type="term" value="C:sarcolemma"/>
    <property type="evidence" value="ECO:0007669"/>
    <property type="project" value="TreeGrafter"/>
</dbReference>
<dbReference type="GO" id="GO:0042060">
    <property type="term" value="P:wound healing"/>
    <property type="evidence" value="ECO:0007669"/>
    <property type="project" value="TreeGrafter"/>
</dbReference>
<organism evidence="11">
    <name type="scientific">Nothobranchius pienaari</name>
    <dbReference type="NCBI Taxonomy" id="704102"/>
    <lineage>
        <taxon>Eukaryota</taxon>
        <taxon>Metazoa</taxon>
        <taxon>Chordata</taxon>
        <taxon>Craniata</taxon>
        <taxon>Vertebrata</taxon>
        <taxon>Euteleostomi</taxon>
        <taxon>Actinopterygii</taxon>
        <taxon>Neopterygii</taxon>
        <taxon>Teleostei</taxon>
        <taxon>Neoteleostei</taxon>
        <taxon>Acanthomorphata</taxon>
        <taxon>Ovalentaria</taxon>
        <taxon>Atherinomorphae</taxon>
        <taxon>Cyprinodontiformes</taxon>
        <taxon>Nothobranchiidae</taxon>
        <taxon>Nothobranchius</taxon>
    </lineage>
</organism>
<dbReference type="GO" id="GO:0030057">
    <property type="term" value="C:desmosome"/>
    <property type="evidence" value="ECO:0007669"/>
    <property type="project" value="UniProtKB-SubCell"/>
</dbReference>